<dbReference type="InterPro" id="IPR040411">
    <property type="entry name" value="At5g23160-like"/>
</dbReference>
<feature type="region of interest" description="Disordered" evidence="1">
    <location>
        <begin position="1"/>
        <end position="25"/>
    </location>
</feature>
<name>A0AAP0MJZ8_9ROSI</name>
<keyword evidence="2" id="KW-0812">Transmembrane</keyword>
<dbReference type="AlphaFoldDB" id="A0AAP0MJZ8"/>
<dbReference type="PANTHER" id="PTHR34379">
    <property type="entry name" value="OS07G0553800 PROTEIN"/>
    <property type="match status" value="1"/>
</dbReference>
<evidence type="ECO:0000256" key="1">
    <source>
        <dbReference type="SAM" id="MobiDB-lite"/>
    </source>
</evidence>
<feature type="compositionally biased region" description="Basic residues" evidence="1">
    <location>
        <begin position="1"/>
        <end position="14"/>
    </location>
</feature>
<dbReference type="EMBL" id="JBCGBO010000004">
    <property type="protein sequence ID" value="KAK9209387.1"/>
    <property type="molecule type" value="Genomic_DNA"/>
</dbReference>
<protein>
    <recommendedName>
        <fullName evidence="5">Transmembrane protein</fullName>
    </recommendedName>
</protein>
<accession>A0AAP0MJZ8</accession>
<dbReference type="Proteomes" id="UP001428341">
    <property type="component" value="Unassembled WGS sequence"/>
</dbReference>
<feature type="transmembrane region" description="Helical" evidence="2">
    <location>
        <begin position="222"/>
        <end position="253"/>
    </location>
</feature>
<evidence type="ECO:0000313" key="4">
    <source>
        <dbReference type="Proteomes" id="UP001428341"/>
    </source>
</evidence>
<gene>
    <name evidence="3" type="ORF">WN944_001753</name>
</gene>
<dbReference type="PANTHER" id="PTHR34379:SF6">
    <property type="entry name" value="PROTEIN 3F"/>
    <property type="match status" value="1"/>
</dbReference>
<sequence length="278" mass="30609">MNRKTKTKTPKKLTKNNNSNGSSRRFLPCCMPQAVDVINTNDVGSVRPVRGCTSGSTEPVLTYVKAMGENKQGVVLPRVLPVAAVAAAAGSLCGHDDDKNISDKEQNGLKIIKKMKKKIKIKGVAVVPVRGFWAKRIRKRKIKQKTCQTSSGSSNEESSLLKKIDQDGSITSSASACTSSSDHTNKSFRLESKQKQQRDIVVAEAQHHHHLNQHGRGCYDPYVVLCLILISLLILIVWGKLCAIFCTSTWLFLGARWNSGNQSSENMPVDSKSSWEGW</sequence>
<evidence type="ECO:0008006" key="5">
    <source>
        <dbReference type="Google" id="ProtNLM"/>
    </source>
</evidence>
<organism evidence="3 4">
    <name type="scientific">Citrus x changshan-huyou</name>
    <dbReference type="NCBI Taxonomy" id="2935761"/>
    <lineage>
        <taxon>Eukaryota</taxon>
        <taxon>Viridiplantae</taxon>
        <taxon>Streptophyta</taxon>
        <taxon>Embryophyta</taxon>
        <taxon>Tracheophyta</taxon>
        <taxon>Spermatophyta</taxon>
        <taxon>Magnoliopsida</taxon>
        <taxon>eudicotyledons</taxon>
        <taxon>Gunneridae</taxon>
        <taxon>Pentapetalae</taxon>
        <taxon>rosids</taxon>
        <taxon>malvids</taxon>
        <taxon>Sapindales</taxon>
        <taxon>Rutaceae</taxon>
        <taxon>Aurantioideae</taxon>
        <taxon>Citrus</taxon>
    </lineage>
</organism>
<proteinExistence type="predicted"/>
<evidence type="ECO:0000256" key="2">
    <source>
        <dbReference type="SAM" id="Phobius"/>
    </source>
</evidence>
<keyword evidence="4" id="KW-1185">Reference proteome</keyword>
<keyword evidence="2" id="KW-1133">Transmembrane helix</keyword>
<keyword evidence="2" id="KW-0472">Membrane</keyword>
<comment type="caution">
    <text evidence="3">The sequence shown here is derived from an EMBL/GenBank/DDBJ whole genome shotgun (WGS) entry which is preliminary data.</text>
</comment>
<evidence type="ECO:0000313" key="3">
    <source>
        <dbReference type="EMBL" id="KAK9209387.1"/>
    </source>
</evidence>
<reference evidence="3 4" key="1">
    <citation type="submission" date="2024-05" db="EMBL/GenBank/DDBJ databases">
        <title>Haplotype-resolved chromosome-level genome assembly of Huyou (Citrus changshanensis).</title>
        <authorList>
            <person name="Miao C."/>
            <person name="Chen W."/>
            <person name="Wu Y."/>
            <person name="Wang L."/>
            <person name="Zhao S."/>
            <person name="Grierson D."/>
            <person name="Xu C."/>
            <person name="Chen K."/>
        </authorList>
    </citation>
    <scope>NUCLEOTIDE SEQUENCE [LARGE SCALE GENOMIC DNA]</scope>
    <source>
        <strain evidence="3">01-14</strain>
        <tissue evidence="3">Leaf</tissue>
    </source>
</reference>